<evidence type="ECO:0000313" key="2">
    <source>
        <dbReference type="Proteomes" id="UP000601435"/>
    </source>
</evidence>
<dbReference type="GO" id="GO:0003677">
    <property type="term" value="F:DNA binding"/>
    <property type="evidence" value="ECO:0007669"/>
    <property type="project" value="InterPro"/>
</dbReference>
<reference evidence="1" key="1">
    <citation type="submission" date="2021-02" db="EMBL/GenBank/DDBJ databases">
        <authorList>
            <person name="Dougan E. K."/>
            <person name="Rhodes N."/>
            <person name="Thang M."/>
            <person name="Chan C."/>
        </authorList>
    </citation>
    <scope>NUCLEOTIDE SEQUENCE</scope>
</reference>
<dbReference type="GO" id="GO:0030527">
    <property type="term" value="F:structural constituent of chromatin"/>
    <property type="evidence" value="ECO:0007669"/>
    <property type="project" value="InterPro"/>
</dbReference>
<dbReference type="CDD" id="cd17039">
    <property type="entry name" value="Ubl_ubiquitin_like"/>
    <property type="match status" value="1"/>
</dbReference>
<keyword evidence="2" id="KW-1185">Reference proteome</keyword>
<dbReference type="Gene3D" id="2.130.10.30">
    <property type="entry name" value="Regulator of chromosome condensation 1/beta-lactamase-inhibitor protein II"/>
    <property type="match status" value="2"/>
</dbReference>
<dbReference type="InterPro" id="IPR000119">
    <property type="entry name" value="Hist_DNA-bd"/>
</dbReference>
<dbReference type="InterPro" id="IPR010992">
    <property type="entry name" value="IHF-like_DNA-bd_dom_sf"/>
</dbReference>
<organism evidence="1 2">
    <name type="scientific">Symbiodinium necroappetens</name>
    <dbReference type="NCBI Taxonomy" id="1628268"/>
    <lineage>
        <taxon>Eukaryota</taxon>
        <taxon>Sar</taxon>
        <taxon>Alveolata</taxon>
        <taxon>Dinophyceae</taxon>
        <taxon>Suessiales</taxon>
        <taxon>Symbiodiniaceae</taxon>
        <taxon>Symbiodinium</taxon>
    </lineage>
</organism>
<dbReference type="AlphaFoldDB" id="A0A812N8W2"/>
<dbReference type="PANTHER" id="PTHR45982">
    <property type="entry name" value="REGULATOR OF CHROMOSOME CONDENSATION"/>
    <property type="match status" value="1"/>
</dbReference>
<comment type="caution">
    <text evidence="1">The sequence shown here is derived from an EMBL/GenBank/DDBJ whole genome shotgun (WGS) entry which is preliminary data.</text>
</comment>
<dbReference type="OrthoDB" id="5370059at2759"/>
<dbReference type="Proteomes" id="UP000601435">
    <property type="component" value="Unassembled WGS sequence"/>
</dbReference>
<sequence>MMPIAATADTPVAEIKKRAQRDMEIPLNDLVDSAGRPLKKFCKLQEVGVKDGDTVHATVRRGTLCSKPGRSKAFALLNADGTVTTWGDTASGGDSSSVRDQLKDVTSIVASESAFAALREDGSVVTWGSADHGADSSSVQEQLIKVEKLASSDYAFAAVRADGAVVTWGQPRCGGDSTVVQPSLQDVQHIVGTQCAFAALRADSTVVTWGIDFHGGDSSTAKESLHSVVEIVASNYAFAALRSDGTVVTWGDEISGGLSSRVQDQLTTVKSIGCGHFGFAAVRSDGTVVQWGTSMSPSEVPRVKMPPKTELQDVLQVSGSQGAWAALRRDGRVRTWGNVEEGGDSRFVQEELRDVQQVVCNSHAFAALRSDGRVVTWGGPAAGGDSSRVQSELQDVRQLMANDTGFAALCADGSVVTWGTMMEDYPSGPNWFVRLKRNIAILRVSDRAGRVVYNSFAVSGEHRAPGAPLAPDAGPLLSVEAKDEHGRMFNRQHDAEFKLLSGFCQVAAGFADGTSEGKVSAWEGTGTLWSRKPLCTSCWGAVSQVKAMFPKLVLTVSVGSKNSKPWPDNMRYPPDADGPAEAFAIILRGLKAWMHGQSYSPYLLNLTTSKLESLTDLSVLSITAVQLLHLELSPRCSSFHNACGTRPTYCQDMAPAMKSAMKSKAMKTNAKAMTKSQLADQLATKSELKKKEVLSVLQNLSEIGASEVTNTGKFVLPGLCMIKTRQKPATKGGTRMMFGKEVQVKAQKAKTVVKATPAAALKSQF</sequence>
<protein>
    <submittedName>
        <fullName evidence="1">HCc2 protein</fullName>
    </submittedName>
</protein>
<dbReference type="InterPro" id="IPR051553">
    <property type="entry name" value="Ran_GTPase-activating"/>
</dbReference>
<dbReference type="Gene3D" id="4.10.520.10">
    <property type="entry name" value="IHF-like DNA-binding proteins"/>
    <property type="match status" value="1"/>
</dbReference>
<name>A0A812N8W2_9DINO</name>
<proteinExistence type="predicted"/>
<dbReference type="EMBL" id="CAJNJA010011814">
    <property type="protein sequence ID" value="CAE7280660.1"/>
    <property type="molecule type" value="Genomic_DNA"/>
</dbReference>
<dbReference type="SUPFAM" id="SSF50985">
    <property type="entry name" value="RCC1/BLIP-II"/>
    <property type="match status" value="1"/>
</dbReference>
<dbReference type="InterPro" id="IPR009091">
    <property type="entry name" value="RCC1/BLIP-II"/>
</dbReference>
<evidence type="ECO:0000313" key="1">
    <source>
        <dbReference type="EMBL" id="CAE7280660.1"/>
    </source>
</evidence>
<gene>
    <name evidence="1" type="primary">HCc2</name>
    <name evidence="1" type="ORF">SNEC2469_LOCUS6836</name>
</gene>
<accession>A0A812N8W2</accession>
<dbReference type="CDD" id="cd13834">
    <property type="entry name" value="HU_like"/>
    <property type="match status" value="1"/>
</dbReference>
<dbReference type="Pfam" id="PF00216">
    <property type="entry name" value="Bac_DNA_binding"/>
    <property type="match status" value="1"/>
</dbReference>
<dbReference type="PANTHER" id="PTHR45982:SF1">
    <property type="entry name" value="REGULATOR OF CHROMOSOME CONDENSATION"/>
    <property type="match status" value="1"/>
</dbReference>
<dbReference type="SUPFAM" id="SSF47729">
    <property type="entry name" value="IHF-like DNA-binding proteins"/>
    <property type="match status" value="1"/>
</dbReference>